<evidence type="ECO:0000256" key="1">
    <source>
        <dbReference type="SAM" id="MobiDB-lite"/>
    </source>
</evidence>
<dbReference type="AlphaFoldDB" id="A0A8I1DFN5"/>
<name>A0A8I1DFN5_THEIN</name>
<dbReference type="Proteomes" id="UP000633619">
    <property type="component" value="Unassembled WGS sequence"/>
</dbReference>
<proteinExistence type="predicted"/>
<sequence>MSQFESQFDCILIGTGNSGKAAADALKEKGKNALYIELKPEMVATLISQQAVGQSTGSSNPSSQTETHGNGEIFVQKQTLHTNQLETNTYTFQSKPAENFSYQTDSFYDESSQADQSSSAKDMEIIEAQKVEYAPPHYSFFTNRGPLRKKTLRRKQKLNFQETPETGDDYPVYHLERVQLGEEEESSNHMEDPWNPPFIDEDQEKQEEMYLEREQKLRKKRTNNQWIHSFNQDDEESPMQTDRSSFSPATYGPSDNPFSSDSFPDFYSNGFQAESDKNLPSDYYKPNEQNKDNPSNELVPFEPFSPRRRVRQGKRSRLQKKRGALAEKTNQSLTENHQQQENQSMLFSGEPAVHEKNPIFPDGSSGVQSFGNEEKIEAQQPFSAFQTNESNESASSLKRDDIEFEDAYGGYSSWEEIMTPYSQNSRKRQEIDKIEKRKIALRGLHNLINNMG</sequence>
<accession>A0A8I1DFN5</accession>
<feature type="region of interest" description="Disordered" evidence="1">
    <location>
        <begin position="353"/>
        <end position="401"/>
    </location>
</feature>
<evidence type="ECO:0000313" key="2">
    <source>
        <dbReference type="EMBL" id="MBH8596309.1"/>
    </source>
</evidence>
<feature type="compositionally biased region" description="Low complexity" evidence="1">
    <location>
        <begin position="253"/>
        <end position="269"/>
    </location>
</feature>
<feature type="compositionally biased region" description="Polar residues" evidence="1">
    <location>
        <begin position="328"/>
        <end position="341"/>
    </location>
</feature>
<feature type="compositionally biased region" description="Basic residues" evidence="1">
    <location>
        <begin position="306"/>
        <end position="323"/>
    </location>
</feature>
<keyword evidence="3" id="KW-1185">Reference proteome</keyword>
<reference evidence="2 3" key="1">
    <citation type="submission" date="2020-12" db="EMBL/GenBank/DDBJ databases">
        <title>WGS of Thermoactinomyces spp.</title>
        <authorList>
            <person name="Cheng K."/>
        </authorList>
    </citation>
    <scope>NUCLEOTIDE SEQUENCE [LARGE SCALE GENOMIC DNA]</scope>
    <source>
        <strain evidence="3">CICC 10671\DSM 43846</strain>
    </source>
</reference>
<feature type="compositionally biased region" description="Polar residues" evidence="1">
    <location>
        <begin position="238"/>
        <end position="248"/>
    </location>
</feature>
<gene>
    <name evidence="2" type="ORF">I8U20_13455</name>
</gene>
<organism evidence="2 3">
    <name type="scientific">Thermoactinomyces intermedius</name>
    <dbReference type="NCBI Taxonomy" id="2024"/>
    <lineage>
        <taxon>Bacteria</taxon>
        <taxon>Bacillati</taxon>
        <taxon>Bacillota</taxon>
        <taxon>Bacilli</taxon>
        <taxon>Bacillales</taxon>
        <taxon>Thermoactinomycetaceae</taxon>
        <taxon>Thermoactinomyces</taxon>
    </lineage>
</organism>
<feature type="compositionally biased region" description="Polar residues" evidence="1">
    <location>
        <begin position="380"/>
        <end position="396"/>
    </location>
</feature>
<comment type="caution">
    <text evidence="2">The sequence shown here is derived from an EMBL/GenBank/DDBJ whole genome shotgun (WGS) entry which is preliminary data.</text>
</comment>
<dbReference type="RefSeq" id="WP_181732967.1">
    <property type="nucleotide sequence ID" value="NZ_JACEIR010000015.1"/>
</dbReference>
<protein>
    <submittedName>
        <fullName evidence="2">Uncharacterized protein</fullName>
    </submittedName>
</protein>
<evidence type="ECO:0000313" key="3">
    <source>
        <dbReference type="Proteomes" id="UP000633619"/>
    </source>
</evidence>
<dbReference type="EMBL" id="JAECVW010000013">
    <property type="protein sequence ID" value="MBH8596309.1"/>
    <property type="molecule type" value="Genomic_DNA"/>
</dbReference>
<feature type="region of interest" description="Disordered" evidence="1">
    <location>
        <begin position="223"/>
        <end position="341"/>
    </location>
</feature>